<reference evidence="3" key="1">
    <citation type="submission" date="2022-03" db="EMBL/GenBank/DDBJ databases">
        <authorList>
            <person name="Martin C."/>
        </authorList>
    </citation>
    <scope>NUCLEOTIDE SEQUENCE</scope>
</reference>
<dbReference type="GO" id="GO:0016787">
    <property type="term" value="F:hydrolase activity"/>
    <property type="evidence" value="ECO:0007669"/>
    <property type="project" value="UniProtKB-KW"/>
</dbReference>
<protein>
    <recommendedName>
        <fullName evidence="2">SMP-30/Gluconolactonase/LRE-like region domain-containing protein</fullName>
    </recommendedName>
</protein>
<keyword evidence="4" id="KW-1185">Reference proteome</keyword>
<dbReference type="Proteomes" id="UP000749559">
    <property type="component" value="Unassembled WGS sequence"/>
</dbReference>
<evidence type="ECO:0000259" key="2">
    <source>
        <dbReference type="Pfam" id="PF08450"/>
    </source>
</evidence>
<proteinExistence type="predicted"/>
<dbReference type="PANTHER" id="PTHR47572">
    <property type="entry name" value="LIPOPROTEIN-RELATED"/>
    <property type="match status" value="1"/>
</dbReference>
<sequence length="373" mass="41474">MPVSNTGESLKPYTLLWHTKQKVTLVKEDAELVGGCIGDTIDLSCWKNCSVAISGSTAEKVLAGCIQKCRVGETCQTASNKTSFLKILKEKEVTEGPVFSKDGNFYLVLYVAGKIRKIDLENKNASTLVSPSLDGFQGMPLGLQCDRENNIWVADGRLGLLKVYQNGSFQQVATVNNKNEILQGFNDLMFDYHGNLWITAPHGPIAPFNFTRSNEEPFGSVYCYNNTTDEMIKAATGFLYPNGIAVQHDTNGVPMKIIFGTSHNVTSPLWSFDIVGPCQIENKQLWGNLPANSYIDGMDFDKEGNLIVTDYVSSTLFVYGPDGGPPICQLKLPFKHVTNINFRPDSNELYITAKSLWMLRWNSNGMERYCDRL</sequence>
<name>A0A8S4Q829_OWEFU</name>
<accession>A0A8S4Q829</accession>
<keyword evidence="1" id="KW-0378">Hydrolase</keyword>
<feature type="domain" description="SMP-30/Gluconolactonase/LRE-like region" evidence="2">
    <location>
        <begin position="94"/>
        <end position="353"/>
    </location>
</feature>
<dbReference type="InterPro" id="IPR011042">
    <property type="entry name" value="6-blade_b-propeller_TolB-like"/>
</dbReference>
<dbReference type="Gene3D" id="2.120.10.30">
    <property type="entry name" value="TolB, C-terminal domain"/>
    <property type="match status" value="1"/>
</dbReference>
<evidence type="ECO:0000256" key="1">
    <source>
        <dbReference type="ARBA" id="ARBA00022801"/>
    </source>
</evidence>
<dbReference type="PANTHER" id="PTHR47572:SF4">
    <property type="entry name" value="LACTONASE DRP35"/>
    <property type="match status" value="1"/>
</dbReference>
<comment type="caution">
    <text evidence="3">The sequence shown here is derived from an EMBL/GenBank/DDBJ whole genome shotgun (WGS) entry which is preliminary data.</text>
</comment>
<organism evidence="3 4">
    <name type="scientific">Owenia fusiformis</name>
    <name type="common">Polychaete worm</name>
    <dbReference type="NCBI Taxonomy" id="6347"/>
    <lineage>
        <taxon>Eukaryota</taxon>
        <taxon>Metazoa</taxon>
        <taxon>Spiralia</taxon>
        <taxon>Lophotrochozoa</taxon>
        <taxon>Annelida</taxon>
        <taxon>Polychaeta</taxon>
        <taxon>Sedentaria</taxon>
        <taxon>Canalipalpata</taxon>
        <taxon>Sabellida</taxon>
        <taxon>Oweniida</taxon>
        <taxon>Oweniidae</taxon>
        <taxon>Owenia</taxon>
    </lineage>
</organism>
<evidence type="ECO:0000313" key="3">
    <source>
        <dbReference type="EMBL" id="CAH1802320.1"/>
    </source>
</evidence>
<dbReference type="AlphaFoldDB" id="A0A8S4Q829"/>
<gene>
    <name evidence="3" type="ORF">OFUS_LOCUS26011</name>
</gene>
<dbReference type="Pfam" id="PF08450">
    <property type="entry name" value="SGL"/>
    <property type="match status" value="1"/>
</dbReference>
<dbReference type="EMBL" id="CAIIXF020000012">
    <property type="protein sequence ID" value="CAH1802320.1"/>
    <property type="molecule type" value="Genomic_DNA"/>
</dbReference>
<dbReference type="SUPFAM" id="SSF63829">
    <property type="entry name" value="Calcium-dependent phosphotriesterase"/>
    <property type="match status" value="1"/>
</dbReference>
<dbReference type="InterPro" id="IPR051262">
    <property type="entry name" value="SMP-30/CGR1_Lactonase"/>
</dbReference>
<dbReference type="OrthoDB" id="423498at2759"/>
<dbReference type="InterPro" id="IPR013658">
    <property type="entry name" value="SGL"/>
</dbReference>
<evidence type="ECO:0000313" key="4">
    <source>
        <dbReference type="Proteomes" id="UP000749559"/>
    </source>
</evidence>